<evidence type="ECO:0000256" key="5">
    <source>
        <dbReference type="ARBA" id="ARBA00023136"/>
    </source>
</evidence>
<evidence type="ECO:0000256" key="8">
    <source>
        <dbReference type="ARBA" id="ARBA00023288"/>
    </source>
</evidence>
<dbReference type="Gene3D" id="2.10.60.10">
    <property type="entry name" value="CD59"/>
    <property type="match status" value="1"/>
</dbReference>
<keyword evidence="12" id="KW-1185">Reference proteome</keyword>
<feature type="domain" description="UPAR/Ly6" evidence="10">
    <location>
        <begin position="26"/>
        <end position="111"/>
    </location>
</feature>
<evidence type="ECO:0000256" key="1">
    <source>
        <dbReference type="ARBA" id="ARBA00004609"/>
    </source>
</evidence>
<dbReference type="InterPro" id="IPR016054">
    <property type="entry name" value="LY6_UPA_recep-like"/>
</dbReference>
<name>A0A8C5YY80_MARMA</name>
<proteinExistence type="predicted"/>
<dbReference type="SUPFAM" id="SSF57302">
    <property type="entry name" value="Snake toxin-like"/>
    <property type="match status" value="1"/>
</dbReference>
<dbReference type="GeneTree" id="ENSGT00940000154560"/>
<reference evidence="11" key="1">
    <citation type="submission" date="2025-08" db="UniProtKB">
        <authorList>
            <consortium name="Ensembl"/>
        </authorList>
    </citation>
    <scope>IDENTIFICATION</scope>
</reference>
<evidence type="ECO:0000256" key="3">
    <source>
        <dbReference type="ARBA" id="ARBA00022622"/>
    </source>
</evidence>
<evidence type="ECO:0000256" key="9">
    <source>
        <dbReference type="SAM" id="SignalP"/>
    </source>
</evidence>
<keyword evidence="5" id="KW-0472">Membrane</keyword>
<keyword evidence="4 9" id="KW-0732">Signal</keyword>
<dbReference type="InterPro" id="IPR051445">
    <property type="entry name" value="LY6H/LY6L_nAChR_modulators"/>
</dbReference>
<evidence type="ECO:0000313" key="12">
    <source>
        <dbReference type="Proteomes" id="UP000694407"/>
    </source>
</evidence>
<comment type="subcellular location">
    <subcellularLocation>
        <location evidence="1">Cell membrane</location>
        <topology evidence="1">Lipid-anchor</topology>
        <topology evidence="1">GPI-anchor</topology>
    </subcellularLocation>
</comment>
<keyword evidence="3" id="KW-0336">GPI-anchor</keyword>
<reference evidence="11" key="2">
    <citation type="submission" date="2025-09" db="UniProtKB">
        <authorList>
            <consortium name="Ensembl"/>
        </authorList>
    </citation>
    <scope>IDENTIFICATION</scope>
</reference>
<dbReference type="GO" id="GO:0098552">
    <property type="term" value="C:side of membrane"/>
    <property type="evidence" value="ECO:0007669"/>
    <property type="project" value="UniProtKB-KW"/>
</dbReference>
<dbReference type="GO" id="GO:0005886">
    <property type="term" value="C:plasma membrane"/>
    <property type="evidence" value="ECO:0007669"/>
    <property type="project" value="UniProtKB-SubCell"/>
</dbReference>
<keyword evidence="6" id="KW-1015">Disulfide bond</keyword>
<feature type="chain" id="PRO_5034251084" evidence="9">
    <location>
        <begin position="21"/>
        <end position="138"/>
    </location>
</feature>
<evidence type="ECO:0000256" key="7">
    <source>
        <dbReference type="ARBA" id="ARBA00023180"/>
    </source>
</evidence>
<evidence type="ECO:0000259" key="10">
    <source>
        <dbReference type="Pfam" id="PF00021"/>
    </source>
</evidence>
<feature type="signal peptide" evidence="9">
    <location>
        <begin position="1"/>
        <end position="20"/>
    </location>
</feature>
<sequence length="138" mass="15586">MGRLVLALWAALVSTELARADVWPTQNLSCFQCFKVNSWSLCKPTVCPTTAQVCVSNEVFLLRRSRIRILISKRCAVRCPNSNSEFEWSSSPELRGRIVRRCCSGQLCNSAPAVLEIPWALFRWLLLQVGLGVFWALL</sequence>
<evidence type="ECO:0000313" key="11">
    <source>
        <dbReference type="Ensembl" id="ENSMMMP00000006630.1"/>
    </source>
</evidence>
<keyword evidence="7" id="KW-0325">Glycoprotein</keyword>
<dbReference type="Proteomes" id="UP000694407">
    <property type="component" value="Unplaced"/>
</dbReference>
<dbReference type="AlphaFoldDB" id="A0A8C5YY80"/>
<gene>
    <name evidence="11" type="primary">LY6L</name>
</gene>
<dbReference type="Ensembl" id="ENSMMMT00000007529.1">
    <property type="protein sequence ID" value="ENSMMMP00000006630.1"/>
    <property type="gene ID" value="ENSMMMG00000005942.1"/>
</dbReference>
<keyword evidence="2" id="KW-1003">Cell membrane</keyword>
<dbReference type="PANTHER" id="PTHR32217">
    <property type="entry name" value="LYMPHOCYTE ANTIGEN 6H"/>
    <property type="match status" value="1"/>
</dbReference>
<evidence type="ECO:0000256" key="2">
    <source>
        <dbReference type="ARBA" id="ARBA00022475"/>
    </source>
</evidence>
<accession>A0A8C5YY80</accession>
<dbReference type="CDD" id="cd23551">
    <property type="entry name" value="TFP_LU_ECD_Ly6L"/>
    <property type="match status" value="1"/>
</dbReference>
<keyword evidence="8" id="KW-0449">Lipoprotein</keyword>
<evidence type="ECO:0000256" key="4">
    <source>
        <dbReference type="ARBA" id="ARBA00022729"/>
    </source>
</evidence>
<evidence type="ECO:0000256" key="6">
    <source>
        <dbReference type="ARBA" id="ARBA00023157"/>
    </source>
</evidence>
<dbReference type="PANTHER" id="PTHR32217:SF2">
    <property type="entry name" value="LYMPHOCYTE ANTIGEN 6L"/>
    <property type="match status" value="1"/>
</dbReference>
<dbReference type="Pfam" id="PF00021">
    <property type="entry name" value="UPAR_LY6"/>
    <property type="match status" value="1"/>
</dbReference>
<organism evidence="11 12">
    <name type="scientific">Marmota marmota marmota</name>
    <name type="common">Alpine marmot</name>
    <dbReference type="NCBI Taxonomy" id="9994"/>
    <lineage>
        <taxon>Eukaryota</taxon>
        <taxon>Metazoa</taxon>
        <taxon>Chordata</taxon>
        <taxon>Craniata</taxon>
        <taxon>Vertebrata</taxon>
        <taxon>Euteleostomi</taxon>
        <taxon>Mammalia</taxon>
        <taxon>Eutheria</taxon>
        <taxon>Euarchontoglires</taxon>
        <taxon>Glires</taxon>
        <taxon>Rodentia</taxon>
        <taxon>Sciuromorpha</taxon>
        <taxon>Sciuridae</taxon>
        <taxon>Xerinae</taxon>
        <taxon>Marmotini</taxon>
        <taxon>Marmota</taxon>
    </lineage>
</organism>
<dbReference type="InterPro" id="IPR045860">
    <property type="entry name" value="Snake_toxin-like_sf"/>
</dbReference>
<protein>
    <submittedName>
        <fullName evidence="11">Lymphocyte antigen 6 family member L</fullName>
    </submittedName>
</protein>